<evidence type="ECO:0000313" key="5">
    <source>
        <dbReference type="EMBL" id="OGZ35955.1"/>
    </source>
</evidence>
<dbReference type="InterPro" id="IPR007863">
    <property type="entry name" value="Peptidase_M16_C"/>
</dbReference>
<accession>A0A1G2FCZ7</accession>
<reference evidence="5 6" key="1">
    <citation type="journal article" date="2016" name="Nat. Commun.">
        <title>Thousands of microbial genomes shed light on interconnected biogeochemical processes in an aquifer system.</title>
        <authorList>
            <person name="Anantharaman K."/>
            <person name="Brown C.T."/>
            <person name="Hug L.A."/>
            <person name="Sharon I."/>
            <person name="Castelle C.J."/>
            <person name="Probst A.J."/>
            <person name="Thomas B.C."/>
            <person name="Singh A."/>
            <person name="Wilkins M.J."/>
            <person name="Karaoz U."/>
            <person name="Brodie E.L."/>
            <person name="Williams K.H."/>
            <person name="Hubbard S.S."/>
            <person name="Banfield J.F."/>
        </authorList>
    </citation>
    <scope>NUCLEOTIDE SEQUENCE [LARGE SCALE GENOMIC DNA]</scope>
</reference>
<evidence type="ECO:0000256" key="2">
    <source>
        <dbReference type="RuleBase" id="RU004447"/>
    </source>
</evidence>
<dbReference type="EMBL" id="MHMY01000003">
    <property type="protein sequence ID" value="OGZ35955.1"/>
    <property type="molecule type" value="Genomic_DNA"/>
</dbReference>
<evidence type="ECO:0008006" key="7">
    <source>
        <dbReference type="Google" id="ProtNLM"/>
    </source>
</evidence>
<dbReference type="PROSITE" id="PS00143">
    <property type="entry name" value="INSULINASE"/>
    <property type="match status" value="1"/>
</dbReference>
<dbReference type="Proteomes" id="UP000176974">
    <property type="component" value="Unassembled WGS sequence"/>
</dbReference>
<evidence type="ECO:0000259" key="3">
    <source>
        <dbReference type="Pfam" id="PF00675"/>
    </source>
</evidence>
<dbReference type="Gene3D" id="3.30.830.10">
    <property type="entry name" value="Metalloenzyme, LuxS/M16 peptidase-like"/>
    <property type="match status" value="2"/>
</dbReference>
<organism evidence="5 6">
    <name type="scientific">Candidatus Portnoybacteria bacterium RIFCSPHIGHO2_01_FULL_40_12b</name>
    <dbReference type="NCBI Taxonomy" id="1801994"/>
    <lineage>
        <taxon>Bacteria</taxon>
        <taxon>Candidatus Portnoyibacteriota</taxon>
    </lineage>
</organism>
<comment type="caution">
    <text evidence="5">The sequence shown here is derived from an EMBL/GenBank/DDBJ whole genome shotgun (WGS) entry which is preliminary data.</text>
</comment>
<gene>
    <name evidence="5" type="ORF">A2815_02560</name>
</gene>
<protein>
    <recommendedName>
        <fullName evidence="7">Peptidase M16</fullName>
    </recommendedName>
</protein>
<dbReference type="AlphaFoldDB" id="A0A1G2FCZ7"/>
<comment type="similarity">
    <text evidence="1 2">Belongs to the peptidase M16 family.</text>
</comment>
<dbReference type="InterPro" id="IPR011249">
    <property type="entry name" value="Metalloenz_LuxS/M16"/>
</dbReference>
<dbReference type="PANTHER" id="PTHR11851:SF49">
    <property type="entry name" value="MITOCHONDRIAL-PROCESSING PEPTIDASE SUBUNIT ALPHA"/>
    <property type="match status" value="1"/>
</dbReference>
<dbReference type="Pfam" id="PF05193">
    <property type="entry name" value="Peptidase_M16_C"/>
    <property type="match status" value="1"/>
</dbReference>
<dbReference type="GO" id="GO:0004222">
    <property type="term" value="F:metalloendopeptidase activity"/>
    <property type="evidence" value="ECO:0007669"/>
    <property type="project" value="InterPro"/>
</dbReference>
<feature type="domain" description="Peptidase M16 C-terminal" evidence="4">
    <location>
        <begin position="167"/>
        <end position="341"/>
    </location>
</feature>
<evidence type="ECO:0000256" key="1">
    <source>
        <dbReference type="ARBA" id="ARBA00007261"/>
    </source>
</evidence>
<feature type="domain" description="Peptidase M16 N-terminal" evidence="3">
    <location>
        <begin position="17"/>
        <end position="160"/>
    </location>
</feature>
<dbReference type="Pfam" id="PF00675">
    <property type="entry name" value="Peptidase_M16"/>
    <property type="match status" value="1"/>
</dbReference>
<dbReference type="InterPro" id="IPR011765">
    <property type="entry name" value="Pept_M16_N"/>
</dbReference>
<dbReference type="InterPro" id="IPR050361">
    <property type="entry name" value="MPP/UQCRC_Complex"/>
</dbReference>
<dbReference type="GO" id="GO:0006508">
    <property type="term" value="P:proteolysis"/>
    <property type="evidence" value="ECO:0007669"/>
    <property type="project" value="InterPro"/>
</dbReference>
<sequence length="421" mass="48014">MHQKTTLKNGLRIITAPMNGTETVTVLVLVGTGSKYETKDINGLSHFLEHLFFKGTKKRPNTLAIAETLDRVGGEYNAFTSQEITGYWAKVDAGHLDLALDWVSDIFLNSKLKEKEIEKERGVILEELNMYLDTPIKYVSDLWTDLLYGDQPAGWRVIGTKETIKSVKRSQFIDYFKKHYLTQNTLITAAGKINSNDTIKKIEKYFSKIQAGQPKTKLKVKEKQTRPKTLIHYKKTDQTHLYLGVRAYDLFHPDKYALGILATILGGYMSSRLWIRVREREGLGYYIRTGAETDTDSGYLATRAGIDNKRVDRAIKLILDEYKRIREKKVSEDELKKAKDNIKGGTLLEMESSDAQASFYAGQEILTNKILTLEQKFAKIESVTVGDVQRVAKDIFKPEKLNLALIGPFKDKERFDKLLIL</sequence>
<evidence type="ECO:0000313" key="6">
    <source>
        <dbReference type="Proteomes" id="UP000176974"/>
    </source>
</evidence>
<dbReference type="GO" id="GO:0046872">
    <property type="term" value="F:metal ion binding"/>
    <property type="evidence" value="ECO:0007669"/>
    <property type="project" value="InterPro"/>
</dbReference>
<dbReference type="PANTHER" id="PTHR11851">
    <property type="entry name" value="METALLOPROTEASE"/>
    <property type="match status" value="1"/>
</dbReference>
<name>A0A1G2FCZ7_9BACT</name>
<proteinExistence type="inferred from homology"/>
<evidence type="ECO:0000259" key="4">
    <source>
        <dbReference type="Pfam" id="PF05193"/>
    </source>
</evidence>
<dbReference type="InterPro" id="IPR001431">
    <property type="entry name" value="Pept_M16_Zn_BS"/>
</dbReference>
<dbReference type="SUPFAM" id="SSF63411">
    <property type="entry name" value="LuxS/MPP-like metallohydrolase"/>
    <property type="match status" value="2"/>
</dbReference>